<dbReference type="PROSITE" id="PS51471">
    <property type="entry name" value="FE2OG_OXY"/>
    <property type="match status" value="1"/>
</dbReference>
<dbReference type="Gene3D" id="2.60.120.590">
    <property type="entry name" value="Alpha-ketoglutarate-dependent dioxygenase AlkB-like"/>
    <property type="match status" value="1"/>
</dbReference>
<organism evidence="2 4">
    <name type="scientific">Gimesia panareensis</name>
    <dbReference type="NCBI Taxonomy" id="2527978"/>
    <lineage>
        <taxon>Bacteria</taxon>
        <taxon>Pseudomonadati</taxon>
        <taxon>Planctomycetota</taxon>
        <taxon>Planctomycetia</taxon>
        <taxon>Planctomycetales</taxon>
        <taxon>Planctomycetaceae</taxon>
        <taxon>Gimesia</taxon>
    </lineage>
</organism>
<dbReference type="PANTHER" id="PTHR31212:SF4">
    <property type="entry name" value="ALPHA-KETOGLUTARATE-DEPENDENT DIOXYGENASE ALKB HOMOLOG 3"/>
    <property type="match status" value="1"/>
</dbReference>
<dbReference type="InterPro" id="IPR032854">
    <property type="entry name" value="ALKBH3"/>
</dbReference>
<dbReference type="Pfam" id="PF13532">
    <property type="entry name" value="2OG-FeII_Oxy_2"/>
    <property type="match status" value="1"/>
</dbReference>
<dbReference type="OrthoDB" id="9796932at2"/>
<dbReference type="InterPro" id="IPR027450">
    <property type="entry name" value="AlkB-like"/>
</dbReference>
<dbReference type="PANTHER" id="PTHR31212">
    <property type="entry name" value="ALPHA-KETOGLUTARATE-DEPENDENT DIOXYGENASE ALKB HOMOLOG 3"/>
    <property type="match status" value="1"/>
</dbReference>
<dbReference type="RefSeq" id="WP_145115976.1">
    <property type="nucleotide sequence ID" value="NZ_CP036277.1"/>
</dbReference>
<dbReference type="EMBL" id="CP036317">
    <property type="protein sequence ID" value="QDV21680.1"/>
    <property type="molecule type" value="Genomic_DNA"/>
</dbReference>
<name>A0A517QGH6_9PLAN</name>
<accession>A0A517QGH6</accession>
<gene>
    <name evidence="2" type="ORF">Enr10x_60990</name>
    <name evidence="3" type="ORF">Pan153_63700</name>
</gene>
<accession>A0A518AGC6</accession>
<dbReference type="GO" id="GO:0051213">
    <property type="term" value="F:dioxygenase activity"/>
    <property type="evidence" value="ECO:0007669"/>
    <property type="project" value="InterPro"/>
</dbReference>
<sequence>MPGPQLDLYLGFLDNATELFNFLSEQVEWDERMKARKTASFGVAYNYSNMTYPQAEMLPALIPVCERIARQVGFLPNNCLLNYYPDGQSTMGYHSDSTAEMQAGTGVVILSLGSTRFISFRNKQDPELKFSYALNHGDLLYMKREIQDEWQHAIPKDPAAGARISLTFRSITG</sequence>
<dbReference type="AlphaFoldDB" id="A0A517QGH6"/>
<dbReference type="SUPFAM" id="SSF51197">
    <property type="entry name" value="Clavaminate synthase-like"/>
    <property type="match status" value="1"/>
</dbReference>
<protein>
    <submittedName>
        <fullName evidence="2">2OG-Fe(II) oxygenase superfamily protein</fullName>
    </submittedName>
</protein>
<dbReference type="InterPro" id="IPR005123">
    <property type="entry name" value="Oxoglu/Fe-dep_dioxygenase_dom"/>
</dbReference>
<evidence type="ECO:0000313" key="3">
    <source>
        <dbReference type="EMBL" id="QDV21680.1"/>
    </source>
</evidence>
<dbReference type="EMBL" id="CP037421">
    <property type="protein sequence ID" value="QDT30731.1"/>
    <property type="molecule type" value="Genomic_DNA"/>
</dbReference>
<keyword evidence="4" id="KW-1185">Reference proteome</keyword>
<evidence type="ECO:0000313" key="5">
    <source>
        <dbReference type="Proteomes" id="UP000320839"/>
    </source>
</evidence>
<dbReference type="InterPro" id="IPR037151">
    <property type="entry name" value="AlkB-like_sf"/>
</dbReference>
<dbReference type="Proteomes" id="UP000320839">
    <property type="component" value="Chromosome"/>
</dbReference>
<dbReference type="Proteomes" id="UP000315647">
    <property type="component" value="Chromosome"/>
</dbReference>
<proteinExistence type="predicted"/>
<evidence type="ECO:0000313" key="4">
    <source>
        <dbReference type="Proteomes" id="UP000315647"/>
    </source>
</evidence>
<evidence type="ECO:0000259" key="1">
    <source>
        <dbReference type="PROSITE" id="PS51471"/>
    </source>
</evidence>
<feature type="domain" description="Fe2OG dioxygenase" evidence="1">
    <location>
        <begin position="75"/>
        <end position="172"/>
    </location>
</feature>
<evidence type="ECO:0000313" key="2">
    <source>
        <dbReference type="EMBL" id="QDT30731.1"/>
    </source>
</evidence>
<reference evidence="2 4" key="1">
    <citation type="submission" date="2019-03" db="EMBL/GenBank/DDBJ databases">
        <title>Deep-cultivation of Planctomycetes and their phenomic and genomic characterization uncovers novel biology.</title>
        <authorList>
            <person name="Wiegand S."/>
            <person name="Jogler M."/>
            <person name="Boedeker C."/>
            <person name="Pinto D."/>
            <person name="Vollmers J."/>
            <person name="Rivas-Marin E."/>
            <person name="Kohn T."/>
            <person name="Peeters S.H."/>
            <person name="Heuer A."/>
            <person name="Rast P."/>
            <person name="Oberbeckmann S."/>
            <person name="Bunk B."/>
            <person name="Jeske O."/>
            <person name="Meyerdierks A."/>
            <person name="Storesund J.E."/>
            <person name="Kallscheuer N."/>
            <person name="Luecker S."/>
            <person name="Lage O.M."/>
            <person name="Pohl T."/>
            <person name="Merkel B.J."/>
            <person name="Hornburger P."/>
            <person name="Mueller R.-W."/>
            <person name="Bruemmer F."/>
            <person name="Labrenz M."/>
            <person name="Spormann A.M."/>
            <person name="Op den Camp H."/>
            <person name="Overmann J."/>
            <person name="Amann R."/>
            <person name="Jetten M.S.M."/>
            <person name="Mascher T."/>
            <person name="Medema M.H."/>
            <person name="Devos D.P."/>
            <person name="Kaster A.-K."/>
            <person name="Ovreas L."/>
            <person name="Rohde M."/>
            <person name="Galperin M.Y."/>
            <person name="Jogler C."/>
        </authorList>
    </citation>
    <scope>NUCLEOTIDE SEQUENCE [LARGE SCALE GENOMIC DNA]</scope>
    <source>
        <strain evidence="2 4">Enr10</strain>
        <strain evidence="3 5">Pan153</strain>
    </source>
</reference>
<dbReference type="GO" id="GO:0006307">
    <property type="term" value="P:DNA alkylation repair"/>
    <property type="evidence" value="ECO:0007669"/>
    <property type="project" value="InterPro"/>
</dbReference>
<accession>A0A518FZG5</accession>